<accession>A0A9R1P437</accession>
<evidence type="ECO:0000256" key="2">
    <source>
        <dbReference type="SAM" id="MobiDB-lite"/>
    </source>
</evidence>
<feature type="compositionally biased region" description="Basic and acidic residues" evidence="2">
    <location>
        <begin position="142"/>
        <end position="153"/>
    </location>
</feature>
<dbReference type="Proteomes" id="UP000324705">
    <property type="component" value="Chromosome 2A"/>
</dbReference>
<dbReference type="EMBL" id="LT934113">
    <property type="protein sequence ID" value="VAH36433.1"/>
    <property type="molecule type" value="Genomic_DNA"/>
</dbReference>
<gene>
    <name evidence="3" type="ORF">TRITD_2Av1G256750</name>
</gene>
<feature type="region of interest" description="Disordered" evidence="2">
    <location>
        <begin position="110"/>
        <end position="161"/>
    </location>
</feature>
<protein>
    <submittedName>
        <fullName evidence="3">Uncharacterized protein</fullName>
    </submittedName>
</protein>
<feature type="compositionally biased region" description="Polar residues" evidence="2">
    <location>
        <begin position="110"/>
        <end position="122"/>
    </location>
</feature>
<evidence type="ECO:0000313" key="3">
    <source>
        <dbReference type="EMBL" id="VAH36433.1"/>
    </source>
</evidence>
<sequence>MAEGMAMARAGSLVSKLESKICYHRDAALEYMEIKAVVGEVMEEKEMLQQDYRALKDELEEAKKTIVEVNKELAAGSAETSLSKKELELVKKKLQDWEAKQNLPELLNCSASEHVQPSNSKQGQKRSMRHQEVPSQGPLGIDAHKPDLAEERPGSMLVNNPIVGQTSVVPPSTDDDVVALREHLIKVCSEPWNISPDICR</sequence>
<dbReference type="AlphaFoldDB" id="A0A9R1P437"/>
<evidence type="ECO:0000313" key="4">
    <source>
        <dbReference type="Proteomes" id="UP000324705"/>
    </source>
</evidence>
<organism evidence="3 4">
    <name type="scientific">Triticum turgidum subsp. durum</name>
    <name type="common">Durum wheat</name>
    <name type="synonym">Triticum durum</name>
    <dbReference type="NCBI Taxonomy" id="4567"/>
    <lineage>
        <taxon>Eukaryota</taxon>
        <taxon>Viridiplantae</taxon>
        <taxon>Streptophyta</taxon>
        <taxon>Embryophyta</taxon>
        <taxon>Tracheophyta</taxon>
        <taxon>Spermatophyta</taxon>
        <taxon>Magnoliopsida</taxon>
        <taxon>Liliopsida</taxon>
        <taxon>Poales</taxon>
        <taxon>Poaceae</taxon>
        <taxon>BOP clade</taxon>
        <taxon>Pooideae</taxon>
        <taxon>Triticodae</taxon>
        <taxon>Triticeae</taxon>
        <taxon>Triticinae</taxon>
        <taxon>Triticum</taxon>
    </lineage>
</organism>
<name>A0A9R1P437_TRITD</name>
<reference evidence="3 4" key="1">
    <citation type="submission" date="2017-09" db="EMBL/GenBank/DDBJ databases">
        <authorList>
            <consortium name="International Durum Wheat Genome Sequencing Consortium (IDWGSC)"/>
            <person name="Milanesi L."/>
        </authorList>
    </citation>
    <scope>NUCLEOTIDE SEQUENCE [LARGE SCALE GENOMIC DNA]</scope>
    <source>
        <strain evidence="4">cv. Svevo</strain>
    </source>
</reference>
<keyword evidence="1" id="KW-0175">Coiled coil</keyword>
<feature type="coiled-coil region" evidence="1">
    <location>
        <begin position="38"/>
        <end position="79"/>
    </location>
</feature>
<keyword evidence="4" id="KW-1185">Reference proteome</keyword>
<proteinExistence type="predicted"/>
<evidence type="ECO:0000256" key="1">
    <source>
        <dbReference type="SAM" id="Coils"/>
    </source>
</evidence>
<dbReference type="Gramene" id="TRITD2Av1G256750.1">
    <property type="protein sequence ID" value="TRITD2Av1G256750.1"/>
    <property type="gene ID" value="TRITD2Av1G256750"/>
</dbReference>